<keyword evidence="3" id="KW-1185">Reference proteome</keyword>
<dbReference type="EMBL" id="KB446538">
    <property type="protein sequence ID" value="EME45113.1"/>
    <property type="molecule type" value="Genomic_DNA"/>
</dbReference>
<dbReference type="HOGENOM" id="CLU_2209950_0_0_1"/>
<evidence type="ECO:0000313" key="2">
    <source>
        <dbReference type="EMBL" id="EME45113.1"/>
    </source>
</evidence>
<reference evidence="2 3" key="2">
    <citation type="journal article" date="2012" name="PLoS Pathog.">
        <title>Diverse lifestyles and strategies of plant pathogenesis encoded in the genomes of eighteen Dothideomycetes fungi.</title>
        <authorList>
            <person name="Ohm R.A."/>
            <person name="Feau N."/>
            <person name="Henrissat B."/>
            <person name="Schoch C.L."/>
            <person name="Horwitz B.A."/>
            <person name="Barry K.W."/>
            <person name="Condon B.J."/>
            <person name="Copeland A.C."/>
            <person name="Dhillon B."/>
            <person name="Glaser F."/>
            <person name="Hesse C.N."/>
            <person name="Kosti I."/>
            <person name="LaButti K."/>
            <person name="Lindquist E.A."/>
            <person name="Lucas S."/>
            <person name="Salamov A.A."/>
            <person name="Bradshaw R.E."/>
            <person name="Ciuffetti L."/>
            <person name="Hamelin R.C."/>
            <person name="Kema G.H.J."/>
            <person name="Lawrence C."/>
            <person name="Scott J.A."/>
            <person name="Spatafora J.W."/>
            <person name="Turgeon B.G."/>
            <person name="de Wit P.J.G.M."/>
            <person name="Zhong S."/>
            <person name="Goodwin S.B."/>
            <person name="Grigoriev I.V."/>
        </authorList>
    </citation>
    <scope>NUCLEOTIDE SEQUENCE [LARGE SCALE GENOMIC DNA]</scope>
    <source>
        <strain evidence="3">NZE10 / CBS 128990</strain>
    </source>
</reference>
<feature type="compositionally biased region" description="Basic and acidic residues" evidence="1">
    <location>
        <begin position="9"/>
        <end position="26"/>
    </location>
</feature>
<name>N1PQA5_DOTSN</name>
<dbReference type="Proteomes" id="UP000016933">
    <property type="component" value="Unassembled WGS sequence"/>
</dbReference>
<evidence type="ECO:0000256" key="1">
    <source>
        <dbReference type="SAM" id="MobiDB-lite"/>
    </source>
</evidence>
<gene>
    <name evidence="2" type="ORF">DOTSEDRAFT_70977</name>
</gene>
<proteinExistence type="predicted"/>
<feature type="region of interest" description="Disordered" evidence="1">
    <location>
        <begin position="1"/>
        <end position="34"/>
    </location>
</feature>
<sequence length="107" mass="11660">MTGPQRSMGKPDDIIDKTRMKLDGHEPATSGSNEPLIEKADVLLSMSRSSFWLRMRLGTCNAPASDDPLWTKARGAAAGVSEHGRNAWRLVPSQTCSLSYALSLRAM</sequence>
<organism evidence="2 3">
    <name type="scientific">Dothistroma septosporum (strain NZE10 / CBS 128990)</name>
    <name type="common">Red band needle blight fungus</name>
    <name type="synonym">Mycosphaerella pini</name>
    <dbReference type="NCBI Taxonomy" id="675120"/>
    <lineage>
        <taxon>Eukaryota</taxon>
        <taxon>Fungi</taxon>
        <taxon>Dikarya</taxon>
        <taxon>Ascomycota</taxon>
        <taxon>Pezizomycotina</taxon>
        <taxon>Dothideomycetes</taxon>
        <taxon>Dothideomycetidae</taxon>
        <taxon>Mycosphaerellales</taxon>
        <taxon>Mycosphaerellaceae</taxon>
        <taxon>Dothistroma</taxon>
    </lineage>
</organism>
<reference evidence="3" key="1">
    <citation type="journal article" date="2012" name="PLoS Genet.">
        <title>The genomes of the fungal plant pathogens Cladosporium fulvum and Dothistroma septosporum reveal adaptation to different hosts and lifestyles but also signatures of common ancestry.</title>
        <authorList>
            <person name="de Wit P.J.G.M."/>
            <person name="van der Burgt A."/>
            <person name="Oekmen B."/>
            <person name="Stergiopoulos I."/>
            <person name="Abd-Elsalam K.A."/>
            <person name="Aerts A.L."/>
            <person name="Bahkali A.H."/>
            <person name="Beenen H.G."/>
            <person name="Chettri P."/>
            <person name="Cox M.P."/>
            <person name="Datema E."/>
            <person name="de Vries R.P."/>
            <person name="Dhillon B."/>
            <person name="Ganley A.R."/>
            <person name="Griffiths S.A."/>
            <person name="Guo Y."/>
            <person name="Hamelin R.C."/>
            <person name="Henrissat B."/>
            <person name="Kabir M.S."/>
            <person name="Jashni M.K."/>
            <person name="Kema G."/>
            <person name="Klaubauf S."/>
            <person name="Lapidus A."/>
            <person name="Levasseur A."/>
            <person name="Lindquist E."/>
            <person name="Mehrabi R."/>
            <person name="Ohm R.A."/>
            <person name="Owen T.J."/>
            <person name="Salamov A."/>
            <person name="Schwelm A."/>
            <person name="Schijlen E."/>
            <person name="Sun H."/>
            <person name="van den Burg H.A."/>
            <person name="van Ham R.C.H.J."/>
            <person name="Zhang S."/>
            <person name="Goodwin S.B."/>
            <person name="Grigoriev I.V."/>
            <person name="Collemare J."/>
            <person name="Bradshaw R.E."/>
        </authorList>
    </citation>
    <scope>NUCLEOTIDE SEQUENCE [LARGE SCALE GENOMIC DNA]</scope>
    <source>
        <strain evidence="3">NZE10 / CBS 128990</strain>
    </source>
</reference>
<accession>N1PQA5</accession>
<protein>
    <submittedName>
        <fullName evidence="2">Uncharacterized protein</fullName>
    </submittedName>
</protein>
<evidence type="ECO:0000313" key="3">
    <source>
        <dbReference type="Proteomes" id="UP000016933"/>
    </source>
</evidence>
<dbReference type="AlphaFoldDB" id="N1PQA5"/>